<evidence type="ECO:0008006" key="3">
    <source>
        <dbReference type="Google" id="ProtNLM"/>
    </source>
</evidence>
<dbReference type="STRING" id="1503.CLPU_3c01820"/>
<dbReference type="EMBL" id="LGSS01000003">
    <property type="protein sequence ID" value="KNF09404.1"/>
    <property type="molecule type" value="Genomic_DNA"/>
</dbReference>
<dbReference type="InterPro" id="IPR015018">
    <property type="entry name" value="DUF1905"/>
</dbReference>
<dbReference type="AlphaFoldDB" id="A0A0L0WD49"/>
<dbReference type="InterPro" id="IPR037079">
    <property type="entry name" value="AF2212/PG0164-like_sf"/>
</dbReference>
<evidence type="ECO:0000313" key="2">
    <source>
        <dbReference type="Proteomes" id="UP000037267"/>
    </source>
</evidence>
<gene>
    <name evidence="1" type="ORF">CLPU_3c01820</name>
</gene>
<name>A0A0L0WD49_GOTPU</name>
<comment type="caution">
    <text evidence="1">The sequence shown here is derived from an EMBL/GenBank/DDBJ whole genome shotgun (WGS) entry which is preliminary data.</text>
</comment>
<evidence type="ECO:0000313" key="1">
    <source>
        <dbReference type="EMBL" id="KNF09404.1"/>
    </source>
</evidence>
<proteinExistence type="predicted"/>
<protein>
    <recommendedName>
        <fullName evidence="3">DUF1905 domain-containing protein</fullName>
    </recommendedName>
</protein>
<dbReference type="Pfam" id="PF13376">
    <property type="entry name" value="OmdA"/>
    <property type="match status" value="1"/>
</dbReference>
<keyword evidence="2" id="KW-1185">Reference proteome</keyword>
<dbReference type="SUPFAM" id="SSF141694">
    <property type="entry name" value="AF2212/PG0164-like"/>
    <property type="match status" value="1"/>
</dbReference>
<accession>A0A0L0WD49</accession>
<dbReference type="Gene3D" id="2.40.30.100">
    <property type="entry name" value="AF2212/PG0164-like"/>
    <property type="match status" value="1"/>
</dbReference>
<dbReference type="Pfam" id="PF08922">
    <property type="entry name" value="DUF1905"/>
    <property type="match status" value="1"/>
</dbReference>
<organism evidence="1 2">
    <name type="scientific">Gottschalkia purinilytica</name>
    <name type="common">Clostridium purinilyticum</name>
    <dbReference type="NCBI Taxonomy" id="1503"/>
    <lineage>
        <taxon>Bacteria</taxon>
        <taxon>Bacillati</taxon>
        <taxon>Bacillota</taxon>
        <taxon>Tissierellia</taxon>
        <taxon>Tissierellales</taxon>
        <taxon>Gottschalkiaceae</taxon>
        <taxon>Gottschalkia</taxon>
    </lineage>
</organism>
<sequence>MQMKIYEFDAVIKKHDSIDATFVEFPYDVEKEFGIKGQVKVKAIFDDYEYRGSLVKMGHHCHCIGITQKIRKEINKQDGDLVHVAITKDDDPRIVEIPEDFKIELEENVEAKNIFDSLSYSNQKKFTEWITNAKKIETRDKRLKKTISMLLEGTKHP</sequence>
<dbReference type="Proteomes" id="UP000037267">
    <property type="component" value="Unassembled WGS sequence"/>
</dbReference>
<reference evidence="2" key="1">
    <citation type="submission" date="2015-07" db="EMBL/GenBank/DDBJ databases">
        <title>Draft genome sequence of the purine-degrading Gottschalkia purinilyticum DSM 1384 (formerly Clostridium purinilyticum).</title>
        <authorList>
            <person name="Poehlein A."/>
            <person name="Schiel-Bengelsdorf B."/>
            <person name="Bengelsdorf F.R."/>
            <person name="Daniel R."/>
            <person name="Duerre P."/>
        </authorList>
    </citation>
    <scope>NUCLEOTIDE SEQUENCE [LARGE SCALE GENOMIC DNA]</scope>
    <source>
        <strain evidence="2">DSM 1384</strain>
    </source>
</reference>